<evidence type="ECO:0000256" key="2">
    <source>
        <dbReference type="SAM" id="Phobius"/>
    </source>
</evidence>
<protein>
    <submittedName>
        <fullName evidence="3">Uncharacterized protein</fullName>
    </submittedName>
</protein>
<dbReference type="RefSeq" id="WP_194556885.1">
    <property type="nucleotide sequence ID" value="NZ_JADKMY010000002.1"/>
</dbReference>
<reference evidence="3 4" key="1">
    <citation type="submission" date="2020-10" db="EMBL/GenBank/DDBJ databases">
        <title>Novel species in genus Corynebacterium.</title>
        <authorList>
            <person name="Zhang G."/>
        </authorList>
    </citation>
    <scope>NUCLEOTIDE SEQUENCE [LARGE SCALE GENOMIC DNA]</scope>
    <source>
        <strain evidence="3 4">DSM 45110</strain>
    </source>
</reference>
<keyword evidence="2" id="KW-1133">Transmembrane helix</keyword>
<comment type="caution">
    <text evidence="3">The sequence shown here is derived from an EMBL/GenBank/DDBJ whole genome shotgun (WGS) entry which is preliminary data.</text>
</comment>
<gene>
    <name evidence="3" type="ORF">IRY30_08010</name>
</gene>
<dbReference type="EMBL" id="JADKMY010000002">
    <property type="protein sequence ID" value="MBF4554016.1"/>
    <property type="molecule type" value="Genomic_DNA"/>
</dbReference>
<keyword evidence="2" id="KW-0472">Membrane</keyword>
<feature type="transmembrane region" description="Helical" evidence="2">
    <location>
        <begin position="321"/>
        <end position="340"/>
    </location>
</feature>
<name>A0ABR9ZKQ4_9CORY</name>
<accession>A0ABR9ZKQ4</accession>
<keyword evidence="4" id="KW-1185">Reference proteome</keyword>
<organism evidence="3 4">
    <name type="scientific">Corynebacterium suicordis DSM 45110</name>
    <dbReference type="NCBI Taxonomy" id="1121369"/>
    <lineage>
        <taxon>Bacteria</taxon>
        <taxon>Bacillati</taxon>
        <taxon>Actinomycetota</taxon>
        <taxon>Actinomycetes</taxon>
        <taxon>Mycobacteriales</taxon>
        <taxon>Corynebacteriaceae</taxon>
        <taxon>Corynebacterium</taxon>
    </lineage>
</organism>
<proteinExistence type="predicted"/>
<evidence type="ECO:0000313" key="3">
    <source>
        <dbReference type="EMBL" id="MBF4554016.1"/>
    </source>
</evidence>
<evidence type="ECO:0000256" key="1">
    <source>
        <dbReference type="SAM" id="MobiDB-lite"/>
    </source>
</evidence>
<evidence type="ECO:0000313" key="4">
    <source>
        <dbReference type="Proteomes" id="UP000635902"/>
    </source>
</evidence>
<keyword evidence="2" id="KW-0812">Transmembrane</keyword>
<dbReference type="Proteomes" id="UP000635902">
    <property type="component" value="Unassembled WGS sequence"/>
</dbReference>
<sequence length="364" mass="39547">MTSKKKKKTNPRSVIYIVLGMLVLLTPVGLTHYKNEEQHQIAERYSQEVSEMDTRERDAMLQSAREYNERLPEFGAPDPWVHGVDTQSPGYKDYRSQLDVNSVLDVKSSGERITDVQVNNAGADPDHPNAENGRSISFTVLPVTSAGDTSNGGSAWTVAAVNRFPSIDVEKTIDGSPIGAVGSALFDTVVLADDATSMHMTYKIKNNGGMNLSAFHIKDESLSGRTLTNAAGTKLTVGADGVIPADFCAINAVELQGGGEHTCSFDVEITEPKDKYFSYKGAVTVSATAAQGTVSDTDEFGAIRLQQALGWMLPDTGMQTLVLFILLGLLAVAYGVYRYLRTKDEDDEEELSEDWAEESEADEN</sequence>
<feature type="region of interest" description="Disordered" evidence="1">
    <location>
        <begin position="345"/>
        <end position="364"/>
    </location>
</feature>